<keyword evidence="3" id="KW-1185">Reference proteome</keyword>
<organism evidence="2 3">
    <name type="scientific">Trypanosoma equiperdum</name>
    <dbReference type="NCBI Taxonomy" id="5694"/>
    <lineage>
        <taxon>Eukaryota</taxon>
        <taxon>Discoba</taxon>
        <taxon>Euglenozoa</taxon>
        <taxon>Kinetoplastea</taxon>
        <taxon>Metakinetoplastina</taxon>
        <taxon>Trypanosomatida</taxon>
        <taxon>Trypanosomatidae</taxon>
        <taxon>Trypanosoma</taxon>
    </lineage>
</organism>
<dbReference type="GeneID" id="92376724"/>
<keyword evidence="1" id="KW-0812">Transmembrane</keyword>
<keyword evidence="1" id="KW-0472">Membrane</keyword>
<sequence length="85" mass="9138">MLRRSVPSLYSTIVAPIGKGRVVPLNFSGPKPVYQPKSFVTQFNVLGMWTISNMIPNFIFGALLIAGAHGGLAGAWPPDPHSLHP</sequence>
<name>A0A1G4IFU9_TRYEQ</name>
<dbReference type="Proteomes" id="UP000195570">
    <property type="component" value="Unassembled WGS sequence"/>
</dbReference>
<comment type="caution">
    <text evidence="2">The sequence shown here is derived from an EMBL/GenBank/DDBJ whole genome shotgun (WGS) entry which is preliminary data.</text>
</comment>
<feature type="transmembrane region" description="Helical" evidence="1">
    <location>
        <begin position="58"/>
        <end position="76"/>
    </location>
</feature>
<proteinExistence type="predicted"/>
<dbReference type="AlphaFoldDB" id="A0A1G4IFU9"/>
<protein>
    <submittedName>
        <fullName evidence="2">Uncharacterized protein</fullName>
    </submittedName>
</protein>
<dbReference type="EMBL" id="CZPT02001595">
    <property type="protein sequence ID" value="SCU71204.1"/>
    <property type="molecule type" value="Genomic_DNA"/>
</dbReference>
<evidence type="ECO:0000256" key="1">
    <source>
        <dbReference type="SAM" id="Phobius"/>
    </source>
</evidence>
<accession>A0A1G4IFU9</accession>
<keyword evidence="1" id="KW-1133">Transmembrane helix</keyword>
<dbReference type="RefSeq" id="XP_067081905.1">
    <property type="nucleotide sequence ID" value="XM_067225804.1"/>
</dbReference>
<evidence type="ECO:0000313" key="3">
    <source>
        <dbReference type="Proteomes" id="UP000195570"/>
    </source>
</evidence>
<reference evidence="2" key="1">
    <citation type="submission" date="2016-09" db="EMBL/GenBank/DDBJ databases">
        <authorList>
            <person name="Hebert L."/>
            <person name="Moumen B."/>
        </authorList>
    </citation>
    <scope>NUCLEOTIDE SEQUENCE [LARGE SCALE GENOMIC DNA]</scope>
    <source>
        <strain evidence="2">OVI</strain>
    </source>
</reference>
<dbReference type="VEuPathDB" id="TriTrypDB:TEOVI_000278400"/>
<gene>
    <name evidence="2" type="ORF">TEOVI_000278400</name>
</gene>
<evidence type="ECO:0000313" key="2">
    <source>
        <dbReference type="EMBL" id="SCU71204.1"/>
    </source>
</evidence>